<evidence type="ECO:0000259" key="8">
    <source>
        <dbReference type="PROSITE" id="PS50112"/>
    </source>
</evidence>
<feature type="domain" description="PAC" evidence="9">
    <location>
        <begin position="366"/>
        <end position="418"/>
    </location>
</feature>
<evidence type="ECO:0000256" key="2">
    <source>
        <dbReference type="ARBA" id="ARBA00012438"/>
    </source>
</evidence>
<dbReference type="InterPro" id="IPR036890">
    <property type="entry name" value="HATPase_C_sf"/>
</dbReference>
<keyword evidence="4 10" id="KW-0418">Kinase</keyword>
<dbReference type="InterPro" id="IPR005467">
    <property type="entry name" value="His_kinase_dom"/>
</dbReference>
<evidence type="ECO:0000256" key="5">
    <source>
        <dbReference type="ARBA" id="ARBA00023012"/>
    </source>
</evidence>
<dbReference type="PRINTS" id="PR00344">
    <property type="entry name" value="BCTRLSENSOR"/>
</dbReference>
<feature type="domain" description="PAC" evidence="9">
    <location>
        <begin position="115"/>
        <end position="167"/>
    </location>
</feature>
<feature type="domain" description="Histidine kinase" evidence="7">
    <location>
        <begin position="626"/>
        <end position="887"/>
    </location>
</feature>
<feature type="domain" description="PAS" evidence="8">
    <location>
        <begin position="293"/>
        <end position="363"/>
    </location>
</feature>
<dbReference type="SMART" id="SM00086">
    <property type="entry name" value="PAC"/>
    <property type="match status" value="3"/>
</dbReference>
<dbReference type="SMART" id="SM00091">
    <property type="entry name" value="PAS"/>
    <property type="match status" value="3"/>
</dbReference>
<dbReference type="InterPro" id="IPR003661">
    <property type="entry name" value="HisK_dim/P_dom"/>
</dbReference>
<dbReference type="InterPro" id="IPR000700">
    <property type="entry name" value="PAS-assoc_C"/>
</dbReference>
<name>A0AAV3X649_9CYAN</name>
<accession>A0AAV3X649</accession>
<feature type="domain" description="PAS" evidence="8">
    <location>
        <begin position="168"/>
        <end position="221"/>
    </location>
</feature>
<evidence type="ECO:0000313" key="10">
    <source>
        <dbReference type="EMBL" id="GET36756.1"/>
    </source>
</evidence>
<evidence type="ECO:0000256" key="4">
    <source>
        <dbReference type="ARBA" id="ARBA00022777"/>
    </source>
</evidence>
<evidence type="ECO:0000313" key="11">
    <source>
        <dbReference type="Proteomes" id="UP001050975"/>
    </source>
</evidence>
<evidence type="ECO:0000256" key="6">
    <source>
        <dbReference type="SAM" id="Coils"/>
    </source>
</evidence>
<dbReference type="Pfam" id="PF08448">
    <property type="entry name" value="PAS_4"/>
    <property type="match status" value="1"/>
</dbReference>
<gene>
    <name evidence="10" type="ORF">MiSe_15080</name>
</gene>
<dbReference type="SUPFAM" id="SSF47384">
    <property type="entry name" value="Homodimeric domain of signal transducing histidine kinase"/>
    <property type="match status" value="1"/>
</dbReference>
<dbReference type="InterPro" id="IPR003018">
    <property type="entry name" value="GAF"/>
</dbReference>
<dbReference type="Pfam" id="PF13185">
    <property type="entry name" value="GAF_2"/>
    <property type="match status" value="1"/>
</dbReference>
<keyword evidence="3" id="KW-0597">Phosphoprotein</keyword>
<dbReference type="PROSITE" id="PS50112">
    <property type="entry name" value="PAS"/>
    <property type="match status" value="2"/>
</dbReference>
<dbReference type="EMBL" id="BLAY01000017">
    <property type="protein sequence ID" value="GET36756.1"/>
    <property type="molecule type" value="Genomic_DNA"/>
</dbReference>
<dbReference type="InterPro" id="IPR004358">
    <property type="entry name" value="Sig_transdc_His_kin-like_C"/>
</dbReference>
<dbReference type="PROSITE" id="PS50113">
    <property type="entry name" value="PAC"/>
    <property type="match status" value="2"/>
</dbReference>
<dbReference type="InterPro" id="IPR000014">
    <property type="entry name" value="PAS"/>
</dbReference>
<dbReference type="AlphaFoldDB" id="A0AAV3X649"/>
<dbReference type="EC" id="2.7.13.3" evidence="2"/>
<keyword evidence="11" id="KW-1185">Reference proteome</keyword>
<evidence type="ECO:0000256" key="1">
    <source>
        <dbReference type="ARBA" id="ARBA00000085"/>
    </source>
</evidence>
<evidence type="ECO:0000259" key="9">
    <source>
        <dbReference type="PROSITE" id="PS50113"/>
    </source>
</evidence>
<feature type="coiled-coil region" evidence="6">
    <location>
        <begin position="4"/>
        <end position="38"/>
    </location>
</feature>
<dbReference type="PANTHER" id="PTHR43065:SF50">
    <property type="entry name" value="HISTIDINE KINASE"/>
    <property type="match status" value="1"/>
</dbReference>
<keyword evidence="5" id="KW-0902">Two-component regulatory system</keyword>
<organism evidence="10 11">
    <name type="scientific">Microseira wollei NIES-4236</name>
    <dbReference type="NCBI Taxonomy" id="2530354"/>
    <lineage>
        <taxon>Bacteria</taxon>
        <taxon>Bacillati</taxon>
        <taxon>Cyanobacteriota</taxon>
        <taxon>Cyanophyceae</taxon>
        <taxon>Oscillatoriophycideae</taxon>
        <taxon>Aerosakkonematales</taxon>
        <taxon>Aerosakkonemataceae</taxon>
        <taxon>Microseira</taxon>
    </lineage>
</organism>
<dbReference type="PANTHER" id="PTHR43065">
    <property type="entry name" value="SENSOR HISTIDINE KINASE"/>
    <property type="match status" value="1"/>
</dbReference>
<evidence type="ECO:0000259" key="7">
    <source>
        <dbReference type="PROSITE" id="PS50109"/>
    </source>
</evidence>
<dbReference type="InterPro" id="IPR035965">
    <property type="entry name" value="PAS-like_dom_sf"/>
</dbReference>
<dbReference type="InterPro" id="IPR003594">
    <property type="entry name" value="HATPase_dom"/>
</dbReference>
<dbReference type="SUPFAM" id="SSF55785">
    <property type="entry name" value="PYP-like sensor domain (PAS domain)"/>
    <property type="match status" value="3"/>
</dbReference>
<keyword evidence="4 10" id="KW-0808">Transferase</keyword>
<dbReference type="Pfam" id="PF13426">
    <property type="entry name" value="PAS_9"/>
    <property type="match status" value="2"/>
</dbReference>
<dbReference type="Proteomes" id="UP001050975">
    <property type="component" value="Unassembled WGS sequence"/>
</dbReference>
<dbReference type="SUPFAM" id="SSF55874">
    <property type="entry name" value="ATPase domain of HSP90 chaperone/DNA topoisomerase II/histidine kinase"/>
    <property type="match status" value="1"/>
</dbReference>
<feature type="coiled-coil region" evidence="6">
    <location>
        <begin position="576"/>
        <end position="617"/>
    </location>
</feature>
<sequence>MPQAKSRRQDLIALRQRVAELELELAQTQQQLTGCQCLQADETLRLYKYAVESSRDAIGFADGTGKHLYQNSAWGSLFECDNPEDFYAAGGIPARFVNREIADEMRQTMIKGESWASEVEMQSCKGRRFQAWARFNGIRDESGRILALIGTISDITARKQAEEALRVSQARFAGIVEIAKDAIISVNSSQRITLFNQEAEKIFGYTAAEVLGQPLSLLLPQRFAAAHEKHVSNFTQSRPMAERSEIFGRRKDGTEFPAEASISHLQIGDETIYTAILRDISSPIAAAAALAQSNALLRSVMESTTDAIFVKDLQSRHLLMNSTTLELLGKSEAEALGKTTEELFPPHVADSLMQVDRRIISSGVGEMIEETIVDRNGIQRTLLTTKNPWRKEDGTVMGVVGIARDISDRKRGEEALKAQAGLLSFRAEVDAILARSDRLQDMLQECTEAIVQRFDAAFARIWTLNQAENVLELQASAGMYTHIDGSHRRVPVGMYKIGLIAAEKQPHLTNSVLEDSRISNKEWAKREGMVAFAGYPLLVEDALVGVIAMFARHPLSESVLETISLVANEIAIGIKRKQAELALQASEAQLRQQTQNLEQTLRELQRTQSQLIQSEKMSSLGQLVAGVAHEINNPISFIFCNITHADTYTQDLLQLIQLYQKHYPQPVAEIQAQAEAIDLEFILEDLPKLLTSMKVGAERIQQIVLSLRTFSRMDEAQIKEVNIHDGIDSTLTILQNRLKAKPDCPGIEVIKDYGNLPLVECYAGQLNQVFMNILCNAIDALEEGHKSRVIKHGKEDQSPIPTIRIRTQLIQPNQVIIRIADNGPGMTETVRQRLFDPFFTTKPVGKGTGMGLSISYQIITERHGGSLQCISSPGQGAEFAIQIPLKQ</sequence>
<dbReference type="RefSeq" id="WP_226576996.1">
    <property type="nucleotide sequence ID" value="NZ_BLAY01000017.1"/>
</dbReference>
<comment type="caution">
    <text evidence="10">The sequence shown here is derived from an EMBL/GenBank/DDBJ whole genome shotgun (WGS) entry which is preliminary data.</text>
</comment>
<evidence type="ECO:0000256" key="3">
    <source>
        <dbReference type="ARBA" id="ARBA00022553"/>
    </source>
</evidence>
<dbReference type="PROSITE" id="PS50109">
    <property type="entry name" value="HIS_KIN"/>
    <property type="match status" value="1"/>
</dbReference>
<dbReference type="Gene3D" id="3.30.450.40">
    <property type="match status" value="1"/>
</dbReference>
<dbReference type="InterPro" id="IPR013656">
    <property type="entry name" value="PAS_4"/>
</dbReference>
<dbReference type="SMART" id="SM00387">
    <property type="entry name" value="HATPase_c"/>
    <property type="match status" value="1"/>
</dbReference>
<keyword evidence="6" id="KW-0175">Coiled coil</keyword>
<dbReference type="InterPro" id="IPR029016">
    <property type="entry name" value="GAF-like_dom_sf"/>
</dbReference>
<dbReference type="InterPro" id="IPR001610">
    <property type="entry name" value="PAC"/>
</dbReference>
<reference evidence="10" key="1">
    <citation type="submission" date="2019-10" db="EMBL/GenBank/DDBJ databases">
        <title>Draft genome sequece of Microseira wollei NIES-4236.</title>
        <authorList>
            <person name="Yamaguchi H."/>
            <person name="Suzuki S."/>
            <person name="Kawachi M."/>
        </authorList>
    </citation>
    <scope>NUCLEOTIDE SEQUENCE</scope>
    <source>
        <strain evidence="10">NIES-4236</strain>
    </source>
</reference>
<dbReference type="SMART" id="SM00065">
    <property type="entry name" value="GAF"/>
    <property type="match status" value="1"/>
</dbReference>
<comment type="catalytic activity">
    <reaction evidence="1">
        <text>ATP + protein L-histidine = ADP + protein N-phospho-L-histidine.</text>
        <dbReference type="EC" id="2.7.13.3"/>
    </reaction>
</comment>
<dbReference type="Pfam" id="PF02518">
    <property type="entry name" value="HATPase_c"/>
    <property type="match status" value="1"/>
</dbReference>
<dbReference type="CDD" id="cd00130">
    <property type="entry name" value="PAS"/>
    <property type="match status" value="2"/>
</dbReference>
<proteinExistence type="predicted"/>
<dbReference type="CDD" id="cd00082">
    <property type="entry name" value="HisKA"/>
    <property type="match status" value="1"/>
</dbReference>
<dbReference type="Gene3D" id="1.10.287.130">
    <property type="match status" value="1"/>
</dbReference>
<dbReference type="GO" id="GO:0000155">
    <property type="term" value="F:phosphorelay sensor kinase activity"/>
    <property type="evidence" value="ECO:0007669"/>
    <property type="project" value="InterPro"/>
</dbReference>
<dbReference type="NCBIfam" id="TIGR00229">
    <property type="entry name" value="sensory_box"/>
    <property type="match status" value="2"/>
</dbReference>
<dbReference type="Gene3D" id="3.30.565.10">
    <property type="entry name" value="Histidine kinase-like ATPase, C-terminal domain"/>
    <property type="match status" value="1"/>
</dbReference>
<dbReference type="InterPro" id="IPR036097">
    <property type="entry name" value="HisK_dim/P_sf"/>
</dbReference>
<dbReference type="SUPFAM" id="SSF55781">
    <property type="entry name" value="GAF domain-like"/>
    <property type="match status" value="1"/>
</dbReference>
<protein>
    <recommendedName>
        <fullName evidence="2">histidine kinase</fullName>
        <ecNumber evidence="2">2.7.13.3</ecNumber>
    </recommendedName>
</protein>
<dbReference type="Gene3D" id="3.30.450.20">
    <property type="entry name" value="PAS domain"/>
    <property type="match status" value="3"/>
</dbReference>